<comment type="caution">
    <text evidence="1">The sequence shown here is derived from an EMBL/GenBank/DDBJ whole genome shotgun (WGS) entry which is preliminary data.</text>
</comment>
<protein>
    <recommendedName>
        <fullName evidence="3">Chitinase</fullName>
    </recommendedName>
</protein>
<dbReference type="AlphaFoldDB" id="A0AAV9X7I6"/>
<gene>
    <name evidence="1" type="ORF">TWF694_010937</name>
</gene>
<organism evidence="1 2">
    <name type="scientific">Orbilia ellipsospora</name>
    <dbReference type="NCBI Taxonomy" id="2528407"/>
    <lineage>
        <taxon>Eukaryota</taxon>
        <taxon>Fungi</taxon>
        <taxon>Dikarya</taxon>
        <taxon>Ascomycota</taxon>
        <taxon>Pezizomycotina</taxon>
        <taxon>Orbiliomycetes</taxon>
        <taxon>Orbiliales</taxon>
        <taxon>Orbiliaceae</taxon>
        <taxon>Orbilia</taxon>
    </lineage>
</organism>
<keyword evidence="2" id="KW-1185">Reference proteome</keyword>
<proteinExistence type="predicted"/>
<dbReference type="Gene3D" id="3.20.20.80">
    <property type="entry name" value="Glycosidases"/>
    <property type="match status" value="1"/>
</dbReference>
<sequence length="338" mass="37741">MSSLLNENSLHQWNSSNGAWLSHAYATSDTPLKRLPDILSFMRDNHVDYLFLNIGMVNENGTYPEGIKKFPRVGKFLNVVDAWEKSEGKRFKVFAWMGGELRPEEANHVDLNKPTKRAAIVNEAKKLALTDAEGSYIAEATREFDGVQLDLEPAGDPSPFEPMKSLMRELKAGIGGKLTSWAAAQLGEGNRYLWPAVRYHYMARYTDLICAMTYDTSSKNEADYRDYMKKATVDILQAVSGERWNNDHDHPRPTNGVKVLLGFPAFPANGNTHRVDAETIAAAAEGTLDAVREMSESDWSLGLLIGGSVYLYSDGTGDDGYSSQAKDWVEFREKWLGL</sequence>
<name>A0AAV9X7I6_9PEZI</name>
<evidence type="ECO:0000313" key="2">
    <source>
        <dbReference type="Proteomes" id="UP001365542"/>
    </source>
</evidence>
<evidence type="ECO:0000313" key="1">
    <source>
        <dbReference type="EMBL" id="KAK6538045.1"/>
    </source>
</evidence>
<accession>A0AAV9X7I6</accession>
<dbReference type="Proteomes" id="UP001365542">
    <property type="component" value="Unassembled WGS sequence"/>
</dbReference>
<reference evidence="1 2" key="1">
    <citation type="submission" date="2019-10" db="EMBL/GenBank/DDBJ databases">
        <authorList>
            <person name="Palmer J.M."/>
        </authorList>
    </citation>
    <scope>NUCLEOTIDE SEQUENCE [LARGE SCALE GENOMIC DNA]</scope>
    <source>
        <strain evidence="1 2">TWF694</strain>
    </source>
</reference>
<dbReference type="SUPFAM" id="SSF51445">
    <property type="entry name" value="(Trans)glycosidases"/>
    <property type="match status" value="1"/>
</dbReference>
<dbReference type="EMBL" id="JAVHJO010000008">
    <property type="protein sequence ID" value="KAK6538045.1"/>
    <property type="molecule type" value="Genomic_DNA"/>
</dbReference>
<dbReference type="InterPro" id="IPR017853">
    <property type="entry name" value="GH"/>
</dbReference>
<evidence type="ECO:0008006" key="3">
    <source>
        <dbReference type="Google" id="ProtNLM"/>
    </source>
</evidence>